<protein>
    <submittedName>
        <fullName evidence="1">Uncharacterized protein</fullName>
    </submittedName>
</protein>
<dbReference type="EMBL" id="LPLZ01000059">
    <property type="protein sequence ID" value="KWN11743.1"/>
    <property type="molecule type" value="Genomic_DNA"/>
</dbReference>
<sequence>MNISDFEHLTGYFHHLVRFIMTHVLGQMTVGNEALHVLADEDQRGGGLAVKLIDSEGAVQATLSVNTPKYCEQLEDQRHTFIVKGWGDNEPLVEAAMRSGYFIDTGCSVEMSSVCAPVWRLACAA</sequence>
<evidence type="ECO:0000313" key="1">
    <source>
        <dbReference type="EMBL" id="KWN11743.1"/>
    </source>
</evidence>
<organism evidence="1 2">
    <name type="scientific">Burkholderia territorii</name>
    <dbReference type="NCBI Taxonomy" id="1503055"/>
    <lineage>
        <taxon>Bacteria</taxon>
        <taxon>Pseudomonadati</taxon>
        <taxon>Pseudomonadota</taxon>
        <taxon>Betaproteobacteria</taxon>
        <taxon>Burkholderiales</taxon>
        <taxon>Burkholderiaceae</taxon>
        <taxon>Burkholderia</taxon>
        <taxon>Burkholderia cepacia complex</taxon>
    </lineage>
</organism>
<evidence type="ECO:0000313" key="2">
    <source>
        <dbReference type="Proteomes" id="UP000068016"/>
    </source>
</evidence>
<accession>A0A108EIF7</accession>
<name>A0A108EIF7_9BURK</name>
<dbReference type="AlphaFoldDB" id="A0A108EIF7"/>
<dbReference type="Proteomes" id="UP000068016">
    <property type="component" value="Unassembled WGS sequence"/>
</dbReference>
<comment type="caution">
    <text evidence="1">The sequence shown here is derived from an EMBL/GenBank/DDBJ whole genome shotgun (WGS) entry which is preliminary data.</text>
</comment>
<gene>
    <name evidence="1" type="ORF">WT83_19320</name>
</gene>
<reference evidence="1 2" key="1">
    <citation type="submission" date="2015-11" db="EMBL/GenBank/DDBJ databases">
        <title>Expanding the genomic diversity of Burkholderia species for the development of highly accurate diagnostics.</title>
        <authorList>
            <person name="Sahl J."/>
            <person name="Keim P."/>
            <person name="Wagner D."/>
        </authorList>
    </citation>
    <scope>NUCLEOTIDE SEQUENCE [LARGE SCALE GENOMIC DNA]</scope>
    <source>
        <strain evidence="1 2">MSMB793WGS</strain>
    </source>
</reference>
<proteinExistence type="predicted"/>